<dbReference type="GO" id="GO:0044038">
    <property type="term" value="P:cell wall macromolecule biosynthetic process"/>
    <property type="evidence" value="ECO:0007669"/>
    <property type="project" value="TreeGrafter"/>
</dbReference>
<feature type="transmembrane region" description="Helical" evidence="7">
    <location>
        <begin position="43"/>
        <end position="64"/>
    </location>
</feature>
<feature type="transmembrane region" description="Helical" evidence="7">
    <location>
        <begin position="143"/>
        <end position="164"/>
    </location>
</feature>
<feature type="transmembrane region" description="Helical" evidence="7">
    <location>
        <begin position="70"/>
        <end position="88"/>
    </location>
</feature>
<evidence type="ECO:0000256" key="1">
    <source>
        <dbReference type="ARBA" id="ARBA00004651"/>
    </source>
</evidence>
<evidence type="ECO:0000313" key="9">
    <source>
        <dbReference type="Proteomes" id="UP000002315"/>
    </source>
</evidence>
<comment type="subcellular location">
    <subcellularLocation>
        <location evidence="1">Cell membrane</location>
        <topology evidence="1">Multi-pass membrane protein</topology>
    </subcellularLocation>
</comment>
<dbReference type="HOGENOM" id="CLU_023982_4_0_2"/>
<dbReference type="GO" id="GO:0005886">
    <property type="term" value="C:plasma membrane"/>
    <property type="evidence" value="ECO:0007669"/>
    <property type="project" value="UniProtKB-SubCell"/>
</dbReference>
<organism evidence="8 9">
    <name type="scientific">Methanothermus fervidus (strain ATCC 43054 / DSM 2088 / JCM 10308 / V24 S)</name>
    <dbReference type="NCBI Taxonomy" id="523846"/>
    <lineage>
        <taxon>Archaea</taxon>
        <taxon>Methanobacteriati</taxon>
        <taxon>Methanobacteriota</taxon>
        <taxon>Methanomada group</taxon>
        <taxon>Methanobacteria</taxon>
        <taxon>Methanobacteriales</taxon>
        <taxon>Methanothermaceae</taxon>
        <taxon>Methanothermus</taxon>
    </lineage>
</organism>
<dbReference type="AlphaFoldDB" id="E3GYM6"/>
<evidence type="ECO:0000256" key="7">
    <source>
        <dbReference type="SAM" id="Phobius"/>
    </source>
</evidence>
<dbReference type="PANTHER" id="PTHR22926">
    <property type="entry name" value="PHOSPHO-N-ACETYLMURAMOYL-PENTAPEPTIDE-TRANSFERASE"/>
    <property type="match status" value="1"/>
</dbReference>
<dbReference type="KEGG" id="mfv:Mfer_0609"/>
<gene>
    <name evidence="8" type="ordered locus">Mfer_0609</name>
</gene>
<keyword evidence="4 7" id="KW-0812">Transmembrane</keyword>
<feature type="transmembrane region" description="Helical" evidence="7">
    <location>
        <begin position="282"/>
        <end position="304"/>
    </location>
</feature>
<dbReference type="CDD" id="cd06856">
    <property type="entry name" value="GT_GPT_archaea"/>
    <property type="match status" value="1"/>
</dbReference>
<feature type="transmembrane region" description="Helical" evidence="7">
    <location>
        <begin position="200"/>
        <end position="223"/>
    </location>
</feature>
<dbReference type="GO" id="GO:0016780">
    <property type="term" value="F:phosphotransferase activity, for other substituted phosphate groups"/>
    <property type="evidence" value="ECO:0007669"/>
    <property type="project" value="InterPro"/>
</dbReference>
<keyword evidence="3 8" id="KW-0808">Transferase</keyword>
<accession>E3GYM6</accession>
<protein>
    <submittedName>
        <fullName evidence="8">Glycosyl transferase, family 4, conserved region</fullName>
    </submittedName>
</protein>
<evidence type="ECO:0000313" key="8">
    <source>
        <dbReference type="EMBL" id="ADP77408.1"/>
    </source>
</evidence>
<name>E3GYM6_METFV</name>
<evidence type="ECO:0000256" key="4">
    <source>
        <dbReference type="ARBA" id="ARBA00022692"/>
    </source>
</evidence>
<sequence>MLPTLSAFIVSFLATYLIMPKLIKKLKNAEIIGKDIHKPTKPLIPEMGGLGILLGFFLGVSIAYFLLPHYHFLLALVVVFFVGIVGVIDDLVNLSWKEKIFLLFFSSLPVIFTFPKTIFYLILIPLAFIVVPNLTNMLAGLNGLESGLGSIVMFFITIVCVILGKFHVTPISAAMFGSLFAFLLYNKYPARIFPGDVGTLTIGACICVVAFFGNIEFIVLIMLMPYIIDASLKFFSAGIMERSQHKPTKVTKDGLLVLPKERNFNSLIRLLLLKKPMKENEIVKIIWVIEIIFCILAVLLTYAYDFV</sequence>
<evidence type="ECO:0000256" key="6">
    <source>
        <dbReference type="ARBA" id="ARBA00023136"/>
    </source>
</evidence>
<keyword evidence="6 7" id="KW-0472">Membrane</keyword>
<dbReference type="InterPro" id="IPR000715">
    <property type="entry name" value="Glycosyl_transferase_4"/>
</dbReference>
<dbReference type="OrthoDB" id="34534at2157"/>
<dbReference type="GO" id="GO:0071555">
    <property type="term" value="P:cell wall organization"/>
    <property type="evidence" value="ECO:0007669"/>
    <property type="project" value="TreeGrafter"/>
</dbReference>
<dbReference type="STRING" id="523846.Mfer_0609"/>
<dbReference type="PANTHER" id="PTHR22926:SF3">
    <property type="entry name" value="UNDECAPRENYL-PHOSPHATE ALPHA-N-ACETYLGLUCOSAMINYL 1-PHOSPHATE TRANSFERASE"/>
    <property type="match status" value="1"/>
</dbReference>
<keyword evidence="2" id="KW-1003">Cell membrane</keyword>
<feature type="transmembrane region" description="Helical" evidence="7">
    <location>
        <begin position="100"/>
        <end position="131"/>
    </location>
</feature>
<feature type="transmembrane region" description="Helical" evidence="7">
    <location>
        <begin position="6"/>
        <end position="23"/>
    </location>
</feature>
<proteinExistence type="predicted"/>
<evidence type="ECO:0000256" key="3">
    <source>
        <dbReference type="ARBA" id="ARBA00022679"/>
    </source>
</evidence>
<dbReference type="Proteomes" id="UP000002315">
    <property type="component" value="Chromosome"/>
</dbReference>
<keyword evidence="9" id="KW-1185">Reference proteome</keyword>
<evidence type="ECO:0000256" key="5">
    <source>
        <dbReference type="ARBA" id="ARBA00022989"/>
    </source>
</evidence>
<evidence type="ECO:0000256" key="2">
    <source>
        <dbReference type="ARBA" id="ARBA00022475"/>
    </source>
</evidence>
<dbReference type="EMBL" id="CP002278">
    <property type="protein sequence ID" value="ADP77408.1"/>
    <property type="molecule type" value="Genomic_DNA"/>
</dbReference>
<keyword evidence="5 7" id="KW-1133">Transmembrane helix</keyword>
<feature type="transmembrane region" description="Helical" evidence="7">
    <location>
        <begin position="171"/>
        <end position="188"/>
    </location>
</feature>
<reference evidence="8 9" key="1">
    <citation type="journal article" date="2010" name="Stand. Genomic Sci.">
        <title>Complete genome sequence of Methanothermus fervidus type strain (V24S).</title>
        <authorList>
            <person name="Anderson I."/>
            <person name="Djao O.D."/>
            <person name="Misra M."/>
            <person name="Chertkov O."/>
            <person name="Nolan M."/>
            <person name="Lucas S."/>
            <person name="Lapidus A."/>
            <person name="Del Rio T.G."/>
            <person name="Tice H."/>
            <person name="Cheng J.F."/>
            <person name="Tapia R."/>
            <person name="Han C."/>
            <person name="Goodwin L."/>
            <person name="Pitluck S."/>
            <person name="Liolios K."/>
            <person name="Ivanova N."/>
            <person name="Mavromatis K."/>
            <person name="Mikhailova N."/>
            <person name="Pati A."/>
            <person name="Brambilla E."/>
            <person name="Chen A."/>
            <person name="Palaniappan K."/>
            <person name="Land M."/>
            <person name="Hauser L."/>
            <person name="Chang Y.J."/>
            <person name="Jeffries C.D."/>
            <person name="Sikorski J."/>
            <person name="Spring S."/>
            <person name="Rohde M."/>
            <person name="Eichinger K."/>
            <person name="Huber H."/>
            <person name="Wirth R."/>
            <person name="Goker M."/>
            <person name="Detter J.C."/>
            <person name="Woyke T."/>
            <person name="Bristow J."/>
            <person name="Eisen J.A."/>
            <person name="Markowitz V."/>
            <person name="Hugenholtz P."/>
            <person name="Klenk H.P."/>
            <person name="Kyrpides N.C."/>
        </authorList>
    </citation>
    <scope>NUCLEOTIDE SEQUENCE [LARGE SCALE GENOMIC DNA]</scope>
    <source>
        <strain evidence="9">ATCC 43054 / DSM 2088 / JCM 10308 / V24 S</strain>
    </source>
</reference>
<dbReference type="Pfam" id="PF00953">
    <property type="entry name" value="Glycos_transf_4"/>
    <property type="match status" value="1"/>
</dbReference>